<dbReference type="RefSeq" id="WP_382365337.1">
    <property type="nucleotide sequence ID" value="NZ_JBHLWV010000026.1"/>
</dbReference>
<organism evidence="1 2">
    <name type="scientific">Gordonia phosphorivorans</name>
    <dbReference type="NCBI Taxonomy" id="1056982"/>
    <lineage>
        <taxon>Bacteria</taxon>
        <taxon>Bacillati</taxon>
        <taxon>Actinomycetota</taxon>
        <taxon>Actinomycetes</taxon>
        <taxon>Mycobacteriales</taxon>
        <taxon>Gordoniaceae</taxon>
        <taxon>Gordonia</taxon>
    </lineage>
</organism>
<comment type="caution">
    <text evidence="1">The sequence shown here is derived from an EMBL/GenBank/DDBJ whole genome shotgun (WGS) entry which is preliminary data.</text>
</comment>
<proteinExistence type="predicted"/>
<dbReference type="EMBL" id="JBHLWV010000026">
    <property type="protein sequence ID" value="MFC0316041.1"/>
    <property type="molecule type" value="Genomic_DNA"/>
</dbReference>
<reference evidence="1 2" key="1">
    <citation type="submission" date="2024-09" db="EMBL/GenBank/DDBJ databases">
        <authorList>
            <person name="Sun Q."/>
            <person name="Mori K."/>
        </authorList>
    </citation>
    <scope>NUCLEOTIDE SEQUENCE [LARGE SCALE GENOMIC DNA]</scope>
    <source>
        <strain evidence="1 2">CCM 7957</strain>
    </source>
</reference>
<accession>A0ABV6HAX9</accession>
<gene>
    <name evidence="1" type="ORF">ACFFJD_14405</name>
</gene>
<name>A0ABV6HAX9_9ACTN</name>
<sequence>MNTVNSPLGTEKIGGSTKGKWLFPFAHNHVGAPYGSSGTTGWMNRPANDGYQVPRVEYGKQYYFENWAIASQENGLTVWNTTTGAGVFLSNEKAETFTGTGNQAPTAGSDDQTTVLGSMPSNGRGFGTAKPAEVYAGGSPTSRIRDITWSDWGADHAEGVGIGTWREGGRVGREQYIPATVVVSDIGTCDGKRAYLKINWYFPSKGETLDSREGMRTCWTR</sequence>
<protein>
    <submittedName>
        <fullName evidence="1">Uncharacterized protein</fullName>
    </submittedName>
</protein>
<evidence type="ECO:0000313" key="1">
    <source>
        <dbReference type="EMBL" id="MFC0316041.1"/>
    </source>
</evidence>
<dbReference type="Proteomes" id="UP001589783">
    <property type="component" value="Unassembled WGS sequence"/>
</dbReference>
<keyword evidence="2" id="KW-1185">Reference proteome</keyword>
<evidence type="ECO:0000313" key="2">
    <source>
        <dbReference type="Proteomes" id="UP001589783"/>
    </source>
</evidence>